<dbReference type="Proteomes" id="UP000277928">
    <property type="component" value="Unassembled WGS sequence"/>
</dbReference>
<dbReference type="InterPro" id="IPR011333">
    <property type="entry name" value="SKP1/BTB/POZ_sf"/>
</dbReference>
<dbReference type="Gene3D" id="3.30.710.10">
    <property type="entry name" value="Potassium Channel Kv1.1, Chain A"/>
    <property type="match status" value="1"/>
</dbReference>
<proteinExistence type="predicted"/>
<feature type="compositionally biased region" description="Polar residues" evidence="1">
    <location>
        <begin position="130"/>
        <end position="143"/>
    </location>
</feature>
<evidence type="ECO:0000256" key="1">
    <source>
        <dbReference type="SAM" id="MobiDB-lite"/>
    </source>
</evidence>
<dbReference type="InterPro" id="IPR000210">
    <property type="entry name" value="BTB/POZ_dom"/>
</dbReference>
<dbReference type="PROSITE" id="PS50097">
    <property type="entry name" value="BTB"/>
    <property type="match status" value="1"/>
</dbReference>
<evidence type="ECO:0000313" key="4">
    <source>
        <dbReference type="Proteomes" id="UP000277928"/>
    </source>
</evidence>
<dbReference type="STRING" id="42156.A0A3P6SDM5"/>
<gene>
    <name evidence="3" type="ORF">NLS_LOCUS2329</name>
</gene>
<dbReference type="OMA" id="DRIIFPY"/>
<dbReference type="AlphaFoldDB" id="A0A3P6SDM5"/>
<keyword evidence="4" id="KW-1185">Reference proteome</keyword>
<organism evidence="3 4">
    <name type="scientific">Litomosoides sigmodontis</name>
    <name type="common">Filarial nematode worm</name>
    <dbReference type="NCBI Taxonomy" id="42156"/>
    <lineage>
        <taxon>Eukaryota</taxon>
        <taxon>Metazoa</taxon>
        <taxon>Ecdysozoa</taxon>
        <taxon>Nematoda</taxon>
        <taxon>Chromadorea</taxon>
        <taxon>Rhabditida</taxon>
        <taxon>Spirurina</taxon>
        <taxon>Spiruromorpha</taxon>
        <taxon>Filarioidea</taxon>
        <taxon>Onchocercidae</taxon>
        <taxon>Litomosoides</taxon>
    </lineage>
</organism>
<protein>
    <recommendedName>
        <fullName evidence="2">BTB domain-containing protein</fullName>
    </recommendedName>
</protein>
<accession>A0A3P6SDM5</accession>
<feature type="region of interest" description="Disordered" evidence="1">
    <location>
        <begin position="121"/>
        <end position="143"/>
    </location>
</feature>
<feature type="domain" description="BTB" evidence="2">
    <location>
        <begin position="247"/>
        <end position="328"/>
    </location>
</feature>
<sequence>MARTTETDKSIVAHCNEEKSWLHIHNDEDILPNYFENGIGLDEFDDDDDVEVDEIQFQHNFRIHRKSIQAATEVGSSLQSVVPMIVYHRHVWWNYGYKLTLEKDSCYSLHLRSLGPTTNPGKIAPRGAIGNNSPSNQKSPPASNVHVTLCVKRNEILEKIVEGELIESPLNAAGYICCKLIKQATLQKLIENNEFIILHISMNINKNYFNIEELIESSAAPSSIQAMNPENYDLLNVVLTRKPSANSDFIFTRGSGANNDAASYHVHQAILKHRSFVLDSILTRKCSLPTDQLLVIDSEDRIIFPHLTDDDMKFLLTYLYIGEITLPKFDGFARVGRILSLLIDREELLSIFMQWQKLIVTNLLQIEKQNSNDAIVEECFKALISVFSAPYGALPHAKRMAISLLADQIVKSNEMLIEKYLNESSYYGRYQIGHFMEIALRLKRFIVSVKKTPQFH</sequence>
<dbReference type="EMBL" id="UYRX01000105">
    <property type="protein sequence ID" value="VDK74062.1"/>
    <property type="molecule type" value="Genomic_DNA"/>
</dbReference>
<reference evidence="3 4" key="1">
    <citation type="submission" date="2018-08" db="EMBL/GenBank/DDBJ databases">
        <authorList>
            <person name="Laetsch R D."/>
            <person name="Stevens L."/>
            <person name="Kumar S."/>
            <person name="Blaxter L. M."/>
        </authorList>
    </citation>
    <scope>NUCLEOTIDE SEQUENCE [LARGE SCALE GENOMIC DNA]</scope>
</reference>
<evidence type="ECO:0000259" key="2">
    <source>
        <dbReference type="PROSITE" id="PS50097"/>
    </source>
</evidence>
<evidence type="ECO:0000313" key="3">
    <source>
        <dbReference type="EMBL" id="VDK74062.1"/>
    </source>
</evidence>
<name>A0A3P6SDM5_LITSI</name>
<dbReference type="CDD" id="cd18186">
    <property type="entry name" value="BTB_POZ_ZBTB_KLHL-like"/>
    <property type="match status" value="1"/>
</dbReference>
<dbReference type="OrthoDB" id="5862088at2759"/>